<dbReference type="GO" id="GO:0046872">
    <property type="term" value="F:metal ion binding"/>
    <property type="evidence" value="ECO:0007669"/>
    <property type="project" value="UniProtKB-KW"/>
</dbReference>
<name>A0A0G0SAF8_9BACT</name>
<comment type="caution">
    <text evidence="10">The sequence shown here is derived from an EMBL/GenBank/DDBJ whole genome shotgun (WGS) entry which is preliminary data.</text>
</comment>
<dbReference type="Gene3D" id="1.10.8.60">
    <property type="match status" value="1"/>
</dbReference>
<evidence type="ECO:0000256" key="1">
    <source>
        <dbReference type="ARBA" id="ARBA00006360"/>
    </source>
</evidence>
<dbReference type="EC" id="2.7.7.7" evidence="8"/>
<proteinExistence type="inferred from homology"/>
<comment type="function">
    <text evidence="8">DNA polymerase III is a complex, multichain enzyme responsible for most of the replicative synthesis in bacteria. This DNA polymerase also exhibits 3' to 5' exonuclease activity.</text>
</comment>
<dbReference type="FunFam" id="3.40.50.300:FF:000014">
    <property type="entry name" value="DNA polymerase III subunit gamma/tau"/>
    <property type="match status" value="1"/>
</dbReference>
<dbReference type="InterPro" id="IPR008921">
    <property type="entry name" value="DNA_pol3_clamp-load_cplx_C"/>
</dbReference>
<dbReference type="GO" id="GO:0003677">
    <property type="term" value="F:DNA binding"/>
    <property type="evidence" value="ECO:0007669"/>
    <property type="project" value="InterPro"/>
</dbReference>
<dbReference type="GO" id="GO:0009360">
    <property type="term" value="C:DNA polymerase III complex"/>
    <property type="evidence" value="ECO:0007669"/>
    <property type="project" value="InterPro"/>
</dbReference>
<evidence type="ECO:0000259" key="9">
    <source>
        <dbReference type="SMART" id="SM00382"/>
    </source>
</evidence>
<keyword evidence="6 8" id="KW-0239">DNA-directed DNA polymerase</keyword>
<dbReference type="InterPro" id="IPR001270">
    <property type="entry name" value="ClpA/B"/>
</dbReference>
<dbReference type="GO" id="GO:0003887">
    <property type="term" value="F:DNA-directed DNA polymerase activity"/>
    <property type="evidence" value="ECO:0007669"/>
    <property type="project" value="UniProtKB-KW"/>
</dbReference>
<protein>
    <recommendedName>
        <fullName evidence="8">DNA polymerase III subunit gamma/tau</fullName>
        <ecNumber evidence="8">2.7.7.7</ecNumber>
    </recommendedName>
</protein>
<dbReference type="GO" id="GO:0006261">
    <property type="term" value="P:DNA-templated DNA replication"/>
    <property type="evidence" value="ECO:0007669"/>
    <property type="project" value="TreeGrafter"/>
</dbReference>
<dbReference type="Pfam" id="PF13177">
    <property type="entry name" value="DNA_pol3_delta2"/>
    <property type="match status" value="1"/>
</dbReference>
<accession>A0A0G0SAF8</accession>
<dbReference type="AlphaFoldDB" id="A0A0G0SAF8"/>
<comment type="catalytic activity">
    <reaction evidence="7 8">
        <text>DNA(n) + a 2'-deoxyribonucleoside 5'-triphosphate = DNA(n+1) + diphosphate</text>
        <dbReference type="Rhea" id="RHEA:22508"/>
        <dbReference type="Rhea" id="RHEA-COMP:17339"/>
        <dbReference type="Rhea" id="RHEA-COMP:17340"/>
        <dbReference type="ChEBI" id="CHEBI:33019"/>
        <dbReference type="ChEBI" id="CHEBI:61560"/>
        <dbReference type="ChEBI" id="CHEBI:173112"/>
        <dbReference type="EC" id="2.7.7.7"/>
    </reaction>
</comment>
<dbReference type="PANTHER" id="PTHR11669:SF0">
    <property type="entry name" value="PROTEIN STICHEL-LIKE 2"/>
    <property type="match status" value="1"/>
</dbReference>
<dbReference type="InterPro" id="IPR012763">
    <property type="entry name" value="DNA_pol_III_sug/sutau_N"/>
</dbReference>
<evidence type="ECO:0000256" key="8">
    <source>
        <dbReference type="RuleBase" id="RU364063"/>
    </source>
</evidence>
<keyword evidence="8" id="KW-0548">Nucleotidyltransferase</keyword>
<evidence type="ECO:0000313" key="10">
    <source>
        <dbReference type="EMBL" id="KKR22652.1"/>
    </source>
</evidence>
<reference evidence="10 11" key="1">
    <citation type="journal article" date="2015" name="Nature">
        <title>rRNA introns, odd ribosomes, and small enigmatic genomes across a large radiation of phyla.</title>
        <authorList>
            <person name="Brown C.T."/>
            <person name="Hug L.A."/>
            <person name="Thomas B.C."/>
            <person name="Sharon I."/>
            <person name="Castelle C.J."/>
            <person name="Singh A."/>
            <person name="Wilkins M.J."/>
            <person name="Williams K.H."/>
            <person name="Banfield J.F."/>
        </authorList>
    </citation>
    <scope>NUCLEOTIDE SEQUENCE [LARGE SCALE GENOMIC DNA]</scope>
</reference>
<dbReference type="Proteomes" id="UP000034764">
    <property type="component" value="Unassembled WGS sequence"/>
</dbReference>
<keyword evidence="8" id="KW-0235">DNA replication</keyword>
<comment type="similarity">
    <text evidence="1 8">Belongs to the DnaX/STICHEL family.</text>
</comment>
<dbReference type="NCBIfam" id="NF004046">
    <property type="entry name" value="PRK05563.1"/>
    <property type="match status" value="1"/>
</dbReference>
<feature type="non-terminal residue" evidence="10">
    <location>
        <position position="333"/>
    </location>
</feature>
<evidence type="ECO:0000256" key="2">
    <source>
        <dbReference type="ARBA" id="ARBA00022723"/>
    </source>
</evidence>
<organism evidence="10 11">
    <name type="scientific">Candidatus Yanofskybacteria bacterium GW2011_GWD2_39_48</name>
    <dbReference type="NCBI Taxonomy" id="1619031"/>
    <lineage>
        <taxon>Bacteria</taxon>
        <taxon>Candidatus Yanofskyibacteriota</taxon>
    </lineage>
</organism>
<evidence type="ECO:0000256" key="4">
    <source>
        <dbReference type="ARBA" id="ARBA00022833"/>
    </source>
</evidence>
<keyword evidence="2" id="KW-0479">Metal-binding</keyword>
<feature type="domain" description="AAA+ ATPase" evidence="9">
    <location>
        <begin position="33"/>
        <end position="174"/>
    </location>
</feature>
<keyword evidence="5 8" id="KW-0067">ATP-binding</keyword>
<dbReference type="SUPFAM" id="SSF52540">
    <property type="entry name" value="P-loop containing nucleoside triphosphate hydrolases"/>
    <property type="match status" value="1"/>
</dbReference>
<dbReference type="PRINTS" id="PR00300">
    <property type="entry name" value="CLPPROTEASEA"/>
</dbReference>
<dbReference type="InterPro" id="IPR027417">
    <property type="entry name" value="P-loop_NTPase"/>
</dbReference>
<dbReference type="CDD" id="cd00009">
    <property type="entry name" value="AAA"/>
    <property type="match status" value="1"/>
</dbReference>
<evidence type="ECO:0000256" key="6">
    <source>
        <dbReference type="ARBA" id="ARBA00022932"/>
    </source>
</evidence>
<keyword evidence="3 8" id="KW-0547">Nucleotide-binding</keyword>
<dbReference type="Pfam" id="PF22608">
    <property type="entry name" value="DNAX_ATPase_lid"/>
    <property type="match status" value="1"/>
</dbReference>
<dbReference type="Gene3D" id="3.40.50.300">
    <property type="entry name" value="P-loop containing nucleotide triphosphate hydrolases"/>
    <property type="match status" value="1"/>
</dbReference>
<dbReference type="EMBL" id="LBXD01000036">
    <property type="protein sequence ID" value="KKR22652.1"/>
    <property type="molecule type" value="Genomic_DNA"/>
</dbReference>
<dbReference type="SMART" id="SM00382">
    <property type="entry name" value="AAA"/>
    <property type="match status" value="1"/>
</dbReference>
<dbReference type="GO" id="GO:0005524">
    <property type="term" value="F:ATP binding"/>
    <property type="evidence" value="ECO:0007669"/>
    <property type="project" value="UniProtKB-KW"/>
</dbReference>
<dbReference type="SUPFAM" id="SSF48019">
    <property type="entry name" value="post-AAA+ oligomerization domain-like"/>
    <property type="match status" value="1"/>
</dbReference>
<sequence length="333" mass="37114">MLYRKYRPKNFNEVVGQEHIKKTLLGSLTSGHLGHAYLFTGPRGTGKTTVARIFAKCLNCANRSKDGNPCDKCDSCLGIDQNRSMDLIEIDAASNRGIDEIRNLKESAMVSAPSGKYKIFIIDEVHMLTKDAFNALLKILEEPPAHIVFILATTESHKILSTVLSRVQRFDFKRLSDNEIASKLKLVAKSENIKIDNGGLATIANAADGAMRDAEVLLEKLRSSMAKGQEVDEMTVAELLELVPNKYLTEFLQCMIEKRNRDAIAIVGKIYESGIDLDNFLKNLIEYMRNSLMAIISNDNGAMTVDPKLLVKFIRVFADARSELKNYPIPTLA</sequence>
<keyword evidence="4" id="KW-0862">Zinc</keyword>
<dbReference type="InterPro" id="IPR003593">
    <property type="entry name" value="AAA+_ATPase"/>
</dbReference>
<evidence type="ECO:0000313" key="11">
    <source>
        <dbReference type="Proteomes" id="UP000034764"/>
    </source>
</evidence>
<dbReference type="PANTHER" id="PTHR11669">
    <property type="entry name" value="REPLICATION FACTOR C / DNA POLYMERASE III GAMMA-TAU SUBUNIT"/>
    <property type="match status" value="1"/>
</dbReference>
<dbReference type="Gene3D" id="1.20.272.10">
    <property type="match status" value="1"/>
</dbReference>
<dbReference type="InterPro" id="IPR050238">
    <property type="entry name" value="DNA_Rep/Repair_Clamp_Loader"/>
</dbReference>
<evidence type="ECO:0000256" key="3">
    <source>
        <dbReference type="ARBA" id="ARBA00022741"/>
    </source>
</evidence>
<evidence type="ECO:0000256" key="7">
    <source>
        <dbReference type="ARBA" id="ARBA00049244"/>
    </source>
</evidence>
<dbReference type="InterPro" id="IPR045085">
    <property type="entry name" value="HLD_clamp_pol_III_gamma_tau"/>
</dbReference>
<comment type="subunit">
    <text evidence="8">DNA polymerase III contains a core (composed of alpha, epsilon and theta chains) that associates with a tau subunit. This core dimerizes to form the POLIII' complex. PolIII' associates with the gamma complex (composed of gamma, delta, delta', psi and chi chains) and with the beta chain to form the complete DNA polymerase III complex.</text>
</comment>
<dbReference type="NCBIfam" id="TIGR02397">
    <property type="entry name" value="dnaX_nterm"/>
    <property type="match status" value="1"/>
</dbReference>
<gene>
    <name evidence="8" type="primary">dnaX</name>
    <name evidence="10" type="ORF">UT53_C0036G0007</name>
</gene>
<keyword evidence="8" id="KW-0808">Transferase</keyword>
<evidence type="ECO:0000256" key="5">
    <source>
        <dbReference type="ARBA" id="ARBA00022840"/>
    </source>
</evidence>